<dbReference type="GO" id="GO:0005654">
    <property type="term" value="C:nucleoplasm"/>
    <property type="evidence" value="ECO:0007669"/>
    <property type="project" value="UniProtKB-ARBA"/>
</dbReference>
<feature type="compositionally biased region" description="Polar residues" evidence="1">
    <location>
        <begin position="246"/>
        <end position="257"/>
    </location>
</feature>
<dbReference type="GO" id="GO:0042274">
    <property type="term" value="P:ribosomal small subunit biogenesis"/>
    <property type="evidence" value="ECO:0007669"/>
    <property type="project" value="UniProtKB-ARBA"/>
</dbReference>
<dbReference type="FunFam" id="3.40.50.10480:FF:000001">
    <property type="entry name" value="IMP4, U3 small nucleolar ribonucleoprotein"/>
    <property type="match status" value="1"/>
</dbReference>
<protein>
    <submittedName>
        <fullName evidence="3">Brix domain containing protein</fullName>
    </submittedName>
</protein>
<comment type="caution">
    <text evidence="3">The sequence shown here is derived from an EMBL/GenBank/DDBJ whole genome shotgun (WGS) entry which is preliminary data.</text>
</comment>
<organism evidence="3 4">
    <name type="scientific">Cystoisospora suis</name>
    <dbReference type="NCBI Taxonomy" id="483139"/>
    <lineage>
        <taxon>Eukaryota</taxon>
        <taxon>Sar</taxon>
        <taxon>Alveolata</taxon>
        <taxon>Apicomplexa</taxon>
        <taxon>Conoidasida</taxon>
        <taxon>Coccidia</taxon>
        <taxon>Eucoccidiorida</taxon>
        <taxon>Eimeriorina</taxon>
        <taxon>Sarcocystidae</taxon>
        <taxon>Cystoisospora</taxon>
    </lineage>
</organism>
<dbReference type="VEuPathDB" id="ToxoDB:CSUI_002036"/>
<feature type="compositionally biased region" description="Basic and acidic residues" evidence="1">
    <location>
        <begin position="266"/>
        <end position="275"/>
    </location>
</feature>
<dbReference type="Gene3D" id="3.40.50.10480">
    <property type="entry name" value="Probable brix-domain ribosomal biogenesis protein"/>
    <property type="match status" value="1"/>
</dbReference>
<dbReference type="OrthoDB" id="10253204at2759"/>
<evidence type="ECO:0000256" key="1">
    <source>
        <dbReference type="SAM" id="MobiDB-lite"/>
    </source>
</evidence>
<name>A0A2C6L685_9APIC</name>
<dbReference type="GO" id="GO:0032040">
    <property type="term" value="C:small-subunit processome"/>
    <property type="evidence" value="ECO:0007669"/>
    <property type="project" value="TreeGrafter"/>
</dbReference>
<dbReference type="Proteomes" id="UP000221165">
    <property type="component" value="Unassembled WGS sequence"/>
</dbReference>
<dbReference type="InterPro" id="IPR007109">
    <property type="entry name" value="Brix"/>
</dbReference>
<evidence type="ECO:0000259" key="2">
    <source>
        <dbReference type="PROSITE" id="PS50833"/>
    </source>
</evidence>
<feature type="region of interest" description="Disordered" evidence="1">
    <location>
        <begin position="238"/>
        <end position="275"/>
    </location>
</feature>
<reference evidence="3 4" key="1">
    <citation type="journal article" date="2017" name="Int. J. Parasitol.">
        <title>The genome of the protozoan parasite Cystoisospora suis and a reverse vaccinology approach to identify vaccine candidates.</title>
        <authorList>
            <person name="Palmieri N."/>
            <person name="Shrestha A."/>
            <person name="Ruttkowski B."/>
            <person name="Beck T."/>
            <person name="Vogl C."/>
            <person name="Tomley F."/>
            <person name="Blake D.P."/>
            <person name="Joachim A."/>
        </authorList>
    </citation>
    <scope>NUCLEOTIDE SEQUENCE [LARGE SCALE GENOMIC DNA]</scope>
    <source>
        <strain evidence="3 4">Wien I</strain>
    </source>
</reference>
<dbReference type="SMART" id="SM00879">
    <property type="entry name" value="Brix"/>
    <property type="match status" value="1"/>
</dbReference>
<dbReference type="PROSITE" id="PS50833">
    <property type="entry name" value="BRIX"/>
    <property type="match status" value="1"/>
</dbReference>
<dbReference type="GO" id="GO:0006364">
    <property type="term" value="P:rRNA processing"/>
    <property type="evidence" value="ECO:0007669"/>
    <property type="project" value="InterPro"/>
</dbReference>
<dbReference type="RefSeq" id="XP_067925781.1">
    <property type="nucleotide sequence ID" value="XM_068062238.1"/>
</dbReference>
<dbReference type="Pfam" id="PF04427">
    <property type="entry name" value="Brix"/>
    <property type="match status" value="1"/>
</dbReference>
<sequence>MLRRTVRLRKEYLFRKAVEEKERLLADRKRRLKDALESGKPVPSDLRGVEGQKLFSTLDLEDANTANVSSHIDDEYAYAGVEDPKVVLTTSRNPSSRLQQFVKELRLLIPNSQRINRGGYVVADLVELCRSNNVTDLLIIHEHRGQPDAMVVCHLPHGPAAHFSLSNVALRHDLPEKPVNMSEAAPHLVFHNFTSKTGQRVTNILKYLYPPANPTTQRVQAFINVSDEIHFRHYTWTKNERKKSRSSTPGIDSSTSQAEEESSDQEGDKSGRLELVEVGPRFTLKPYRIDLGTAEMKDVETEWSLRPFFNKPKAALTE</sequence>
<dbReference type="PANTHER" id="PTHR22734:SF2">
    <property type="entry name" value="U3 SMALL NUCLEOLAR RIBONUCLEOPROTEIN PROTEIN IMP4"/>
    <property type="match status" value="1"/>
</dbReference>
<feature type="domain" description="Brix" evidence="2">
    <location>
        <begin position="84"/>
        <end position="295"/>
    </location>
</feature>
<dbReference type="AlphaFoldDB" id="A0A2C6L685"/>
<dbReference type="InterPro" id="IPR044281">
    <property type="entry name" value="IMP4/RPF1"/>
</dbReference>
<dbReference type="PANTHER" id="PTHR22734">
    <property type="entry name" value="U3 SMALL NUCLEOLAR RIBONUCLEOPROTEIN PROTEIN IMP4"/>
    <property type="match status" value="1"/>
</dbReference>
<dbReference type="GO" id="GO:0042134">
    <property type="term" value="F:rRNA primary transcript binding"/>
    <property type="evidence" value="ECO:0007669"/>
    <property type="project" value="InterPro"/>
</dbReference>
<dbReference type="GeneID" id="94425449"/>
<gene>
    <name evidence="3" type="ORF">CSUI_002036</name>
</gene>
<evidence type="ECO:0000313" key="4">
    <source>
        <dbReference type="Proteomes" id="UP000221165"/>
    </source>
</evidence>
<dbReference type="EMBL" id="MIGC01000848">
    <property type="protein sequence ID" value="PHJ24107.1"/>
    <property type="molecule type" value="Genomic_DNA"/>
</dbReference>
<keyword evidence="4" id="KW-1185">Reference proteome</keyword>
<proteinExistence type="predicted"/>
<accession>A0A2C6L685</accession>
<evidence type="ECO:0000313" key="3">
    <source>
        <dbReference type="EMBL" id="PHJ24107.1"/>
    </source>
</evidence>
<dbReference type="GO" id="GO:0030515">
    <property type="term" value="F:snoRNA binding"/>
    <property type="evidence" value="ECO:0007669"/>
    <property type="project" value="TreeGrafter"/>
</dbReference>
<dbReference type="SUPFAM" id="SSF52954">
    <property type="entry name" value="Class II aaRS ABD-related"/>
    <property type="match status" value="1"/>
</dbReference>
<dbReference type="GO" id="GO:0034457">
    <property type="term" value="C:Mpp10 complex"/>
    <property type="evidence" value="ECO:0007669"/>
    <property type="project" value="UniProtKB-ARBA"/>
</dbReference>